<dbReference type="RefSeq" id="WP_141354672.1">
    <property type="nucleotide sequence ID" value="NZ_BJNV01000083.1"/>
</dbReference>
<dbReference type="Pfam" id="PF13692">
    <property type="entry name" value="Glyco_trans_1_4"/>
    <property type="match status" value="1"/>
</dbReference>
<gene>
    <name evidence="2" type="ORF">ZRA01_34710</name>
</gene>
<keyword evidence="3" id="KW-1185">Reference proteome</keyword>
<feature type="domain" description="Glycosyltransferase subfamily 4-like N-terminal" evidence="1">
    <location>
        <begin position="18"/>
        <end position="196"/>
    </location>
</feature>
<dbReference type="OrthoDB" id="9787293at2"/>
<evidence type="ECO:0000259" key="1">
    <source>
        <dbReference type="Pfam" id="PF13579"/>
    </source>
</evidence>
<keyword evidence="2" id="KW-0808">Transferase</keyword>
<dbReference type="EMBL" id="BJNV01000083">
    <property type="protein sequence ID" value="GEC97398.1"/>
    <property type="molecule type" value="Genomic_DNA"/>
</dbReference>
<dbReference type="PANTHER" id="PTHR45947">
    <property type="entry name" value="SULFOQUINOVOSYL TRANSFERASE SQD2"/>
    <property type="match status" value="1"/>
</dbReference>
<dbReference type="Pfam" id="PF13579">
    <property type="entry name" value="Glyco_trans_4_4"/>
    <property type="match status" value="1"/>
</dbReference>
<dbReference type="PANTHER" id="PTHR45947:SF3">
    <property type="entry name" value="SULFOQUINOVOSYL TRANSFERASE SQD2"/>
    <property type="match status" value="1"/>
</dbReference>
<dbReference type="CDD" id="cd03794">
    <property type="entry name" value="GT4_WbuB-like"/>
    <property type="match status" value="1"/>
</dbReference>
<accession>A0A4Y4CWV1</accession>
<dbReference type="GO" id="GO:0016758">
    <property type="term" value="F:hexosyltransferase activity"/>
    <property type="evidence" value="ECO:0007669"/>
    <property type="project" value="TreeGrafter"/>
</dbReference>
<reference evidence="2 3" key="1">
    <citation type="submission" date="2019-06" db="EMBL/GenBank/DDBJ databases">
        <title>Whole genome shotgun sequence of Zoogloea ramigera NBRC 15342.</title>
        <authorList>
            <person name="Hosoyama A."/>
            <person name="Uohara A."/>
            <person name="Ohji S."/>
            <person name="Ichikawa N."/>
        </authorList>
    </citation>
    <scope>NUCLEOTIDE SEQUENCE [LARGE SCALE GENOMIC DNA]</scope>
    <source>
        <strain evidence="2 3">NBRC 15342</strain>
    </source>
</reference>
<dbReference type="Gene3D" id="3.40.50.2000">
    <property type="entry name" value="Glycogen Phosphorylase B"/>
    <property type="match status" value="2"/>
</dbReference>
<dbReference type="InterPro" id="IPR028098">
    <property type="entry name" value="Glyco_trans_4-like_N"/>
</dbReference>
<dbReference type="InterPro" id="IPR050194">
    <property type="entry name" value="Glycosyltransferase_grp1"/>
</dbReference>
<dbReference type="Proteomes" id="UP000318422">
    <property type="component" value="Unassembled WGS sequence"/>
</dbReference>
<comment type="caution">
    <text evidence="2">The sequence shown here is derived from an EMBL/GenBank/DDBJ whole genome shotgun (WGS) entry which is preliminary data.</text>
</comment>
<proteinExistence type="predicted"/>
<sequence>MRIALIADAYPPLRSSGAVQLRDLSQEFVRQGHDITVIVPTHLISTPWALETLEGVRVLRVRAMQTRDTPYVKRTLAELALSRFVRKGLEQSPLRDTKWDGVVWYSPTIFFGRAAAWVKKKSGCPSYLIIRDIFPEWAVDLGLMKRGGLVHRFFKYFEQVQYDAADTIGVQSPAGLPYFADWKKRPGRRLEVLQNWLAPAKDVGCSVSIANSPLAGRKIFVYAGNMGAAQAMDMVLSLAERMRDRRDFGFLFVGRGSDVSRLRGVAEAKKLANVLFHDEIDPTEVPGLLAQCHVGLVMLDPRHKTHNVPGKFLTYMQAGLPVLARINQGNDLVDLIAEENVGRAYVGDSVEAFGDLGIQLADSQDRALMSTRAKALAQKLYSSQAAVEQIVTNLTGVKA</sequence>
<protein>
    <submittedName>
        <fullName evidence="2">Glycosyltransferase WbuB</fullName>
    </submittedName>
</protein>
<evidence type="ECO:0000313" key="3">
    <source>
        <dbReference type="Proteomes" id="UP000318422"/>
    </source>
</evidence>
<name>A0A4Y4CWV1_ZOORA</name>
<evidence type="ECO:0000313" key="2">
    <source>
        <dbReference type="EMBL" id="GEC97398.1"/>
    </source>
</evidence>
<organism evidence="2 3">
    <name type="scientific">Zoogloea ramigera</name>
    <dbReference type="NCBI Taxonomy" id="350"/>
    <lineage>
        <taxon>Bacteria</taxon>
        <taxon>Pseudomonadati</taxon>
        <taxon>Pseudomonadota</taxon>
        <taxon>Betaproteobacteria</taxon>
        <taxon>Rhodocyclales</taxon>
        <taxon>Zoogloeaceae</taxon>
        <taxon>Zoogloea</taxon>
    </lineage>
</organism>
<dbReference type="AlphaFoldDB" id="A0A4Y4CWV1"/>
<dbReference type="SUPFAM" id="SSF53756">
    <property type="entry name" value="UDP-Glycosyltransferase/glycogen phosphorylase"/>
    <property type="match status" value="1"/>
</dbReference>